<gene>
    <name evidence="2" type="ORF">AVEN_30823_1</name>
</gene>
<comment type="caution">
    <text evidence="2">The sequence shown here is derived from an EMBL/GenBank/DDBJ whole genome shotgun (WGS) entry which is preliminary data.</text>
</comment>
<evidence type="ECO:0000313" key="2">
    <source>
        <dbReference type="EMBL" id="GBN03522.1"/>
    </source>
</evidence>
<organism evidence="2 3">
    <name type="scientific">Araneus ventricosus</name>
    <name type="common">Orbweaver spider</name>
    <name type="synonym">Epeira ventricosa</name>
    <dbReference type="NCBI Taxonomy" id="182803"/>
    <lineage>
        <taxon>Eukaryota</taxon>
        <taxon>Metazoa</taxon>
        <taxon>Ecdysozoa</taxon>
        <taxon>Arthropoda</taxon>
        <taxon>Chelicerata</taxon>
        <taxon>Arachnida</taxon>
        <taxon>Araneae</taxon>
        <taxon>Araneomorphae</taxon>
        <taxon>Entelegynae</taxon>
        <taxon>Araneoidea</taxon>
        <taxon>Araneidae</taxon>
        <taxon>Araneus</taxon>
    </lineage>
</organism>
<reference evidence="2 3" key="1">
    <citation type="journal article" date="2019" name="Sci. Rep.">
        <title>Orb-weaving spider Araneus ventricosus genome elucidates the spidroin gene catalogue.</title>
        <authorList>
            <person name="Kono N."/>
            <person name="Nakamura H."/>
            <person name="Ohtoshi R."/>
            <person name="Moran D.A.P."/>
            <person name="Shinohara A."/>
            <person name="Yoshida Y."/>
            <person name="Fujiwara M."/>
            <person name="Mori M."/>
            <person name="Tomita M."/>
            <person name="Arakawa K."/>
        </authorList>
    </citation>
    <scope>NUCLEOTIDE SEQUENCE [LARGE SCALE GENOMIC DNA]</scope>
</reference>
<name>A0A4Y2KN48_ARAVE</name>
<accession>A0A4Y2KN48</accession>
<proteinExistence type="predicted"/>
<evidence type="ECO:0000256" key="1">
    <source>
        <dbReference type="SAM" id="MobiDB-lite"/>
    </source>
</evidence>
<sequence length="97" mass="11087">MGTIMSHSPLKNREQAKFIRGVLDRDERMFSGDTRHSHTCGDPEKLLPLKRSRLNGDPLTNLEQRSSHGRLCHPGKAKWSHSDSPLYQSWMDGPFCL</sequence>
<dbReference type="Proteomes" id="UP000499080">
    <property type="component" value="Unassembled WGS sequence"/>
</dbReference>
<feature type="region of interest" description="Disordered" evidence="1">
    <location>
        <begin position="32"/>
        <end position="68"/>
    </location>
</feature>
<protein>
    <submittedName>
        <fullName evidence="2">Uncharacterized protein</fullName>
    </submittedName>
</protein>
<evidence type="ECO:0000313" key="3">
    <source>
        <dbReference type="Proteomes" id="UP000499080"/>
    </source>
</evidence>
<dbReference type="EMBL" id="BGPR01004805">
    <property type="protein sequence ID" value="GBN03522.1"/>
    <property type="molecule type" value="Genomic_DNA"/>
</dbReference>
<dbReference type="AlphaFoldDB" id="A0A4Y2KN48"/>
<feature type="compositionally biased region" description="Basic and acidic residues" evidence="1">
    <location>
        <begin position="32"/>
        <end position="47"/>
    </location>
</feature>
<keyword evidence="3" id="KW-1185">Reference proteome</keyword>